<proteinExistence type="predicted"/>
<dbReference type="Gene3D" id="1.10.10.10">
    <property type="entry name" value="Winged helix-like DNA-binding domain superfamily/Winged helix DNA-binding domain"/>
    <property type="match status" value="1"/>
</dbReference>
<keyword evidence="3" id="KW-0804">Transcription</keyword>
<reference evidence="5" key="1">
    <citation type="submission" date="2023-01" db="EMBL/GenBank/DDBJ databases">
        <title>Complete genome sequence of Planctobacterium marinum strain Dej080120_11.</title>
        <authorList>
            <person name="Ueki S."/>
            <person name="Maruyama F."/>
        </authorList>
    </citation>
    <scope>NUCLEOTIDE SEQUENCE</scope>
    <source>
        <strain evidence="5">Dej080120_11</strain>
    </source>
</reference>
<feature type="domain" description="HTH marR-type" evidence="4">
    <location>
        <begin position="10"/>
        <end position="145"/>
    </location>
</feature>
<dbReference type="PANTHER" id="PTHR42756:SF1">
    <property type="entry name" value="TRANSCRIPTIONAL REPRESSOR OF EMRAB OPERON"/>
    <property type="match status" value="1"/>
</dbReference>
<dbReference type="Pfam" id="PF12802">
    <property type="entry name" value="MarR_2"/>
    <property type="match status" value="1"/>
</dbReference>
<protein>
    <recommendedName>
        <fullName evidence="4">HTH marR-type domain-containing protein</fullName>
    </recommendedName>
</protein>
<accession>A0AA48HRM8</accession>
<dbReference type="EMBL" id="AP027272">
    <property type="protein sequence ID" value="BDX07452.1"/>
    <property type="molecule type" value="Genomic_DNA"/>
</dbReference>
<dbReference type="PRINTS" id="PR00598">
    <property type="entry name" value="HTHMARR"/>
</dbReference>
<dbReference type="PANTHER" id="PTHR42756">
    <property type="entry name" value="TRANSCRIPTIONAL REGULATOR, MARR"/>
    <property type="match status" value="1"/>
</dbReference>
<dbReference type="PROSITE" id="PS50995">
    <property type="entry name" value="HTH_MARR_2"/>
    <property type="match status" value="1"/>
</dbReference>
<sequence length="145" mass="16066">MADSTDTFSKIAVLQKLLLSSKIANKRMDEVFSEIDLKKSSFEVLAALLNAAPEYALTPNKLMELTHITSGSMTTRIDKLSKKGWVERISNSSDKRSIKVALTDSGRSVIESAVAKHEEAVDKLLGNLTDKEQQRLLKLLCKLTD</sequence>
<keyword evidence="1" id="KW-0805">Transcription regulation</keyword>
<dbReference type="AlphaFoldDB" id="A0AA48HRM8"/>
<evidence type="ECO:0000256" key="3">
    <source>
        <dbReference type="ARBA" id="ARBA00023163"/>
    </source>
</evidence>
<keyword evidence="2" id="KW-0238">DNA-binding</keyword>
<dbReference type="InterPro" id="IPR036390">
    <property type="entry name" value="WH_DNA-bd_sf"/>
</dbReference>
<evidence type="ECO:0000313" key="5">
    <source>
        <dbReference type="EMBL" id="BDX07452.1"/>
    </source>
</evidence>
<dbReference type="GO" id="GO:0003700">
    <property type="term" value="F:DNA-binding transcription factor activity"/>
    <property type="evidence" value="ECO:0007669"/>
    <property type="project" value="InterPro"/>
</dbReference>
<dbReference type="InterPro" id="IPR036388">
    <property type="entry name" value="WH-like_DNA-bd_sf"/>
</dbReference>
<dbReference type="Proteomes" id="UP001333710">
    <property type="component" value="Chromosome"/>
</dbReference>
<dbReference type="SMART" id="SM00347">
    <property type="entry name" value="HTH_MARR"/>
    <property type="match status" value="1"/>
</dbReference>
<evidence type="ECO:0000259" key="4">
    <source>
        <dbReference type="PROSITE" id="PS50995"/>
    </source>
</evidence>
<organism evidence="5 6">
    <name type="scientific">Planctobacterium marinum</name>
    <dbReference type="NCBI Taxonomy" id="1631968"/>
    <lineage>
        <taxon>Bacteria</taxon>
        <taxon>Pseudomonadati</taxon>
        <taxon>Pseudomonadota</taxon>
        <taxon>Gammaproteobacteria</taxon>
        <taxon>Alteromonadales</taxon>
        <taxon>Alteromonadaceae</taxon>
        <taxon>Planctobacterium</taxon>
    </lineage>
</organism>
<dbReference type="InterPro" id="IPR000835">
    <property type="entry name" value="HTH_MarR-typ"/>
</dbReference>
<dbReference type="KEGG" id="pmaw:MACH26_29730"/>
<evidence type="ECO:0000313" key="6">
    <source>
        <dbReference type="Proteomes" id="UP001333710"/>
    </source>
</evidence>
<dbReference type="SUPFAM" id="SSF46785">
    <property type="entry name" value="Winged helix' DNA-binding domain"/>
    <property type="match status" value="1"/>
</dbReference>
<name>A0AA48HRM8_9ALTE</name>
<evidence type="ECO:0000256" key="1">
    <source>
        <dbReference type="ARBA" id="ARBA00023015"/>
    </source>
</evidence>
<gene>
    <name evidence="5" type="ORF">MACH26_29730</name>
</gene>
<dbReference type="GO" id="GO:0003677">
    <property type="term" value="F:DNA binding"/>
    <property type="evidence" value="ECO:0007669"/>
    <property type="project" value="UniProtKB-KW"/>
</dbReference>
<keyword evidence="6" id="KW-1185">Reference proteome</keyword>
<evidence type="ECO:0000256" key="2">
    <source>
        <dbReference type="ARBA" id="ARBA00023125"/>
    </source>
</evidence>